<protein>
    <submittedName>
        <fullName evidence="2">Uncharacterized protein</fullName>
    </submittedName>
</protein>
<sequence>MEYCIFLLCRIIHQPMEMQKGTGAQAALCHIDPMRNRKTPLLSSYSSPETQENSTIPAVSSAIPSSSTAPIKPTNPPAEIENSKKAPDLSHQNRLG</sequence>
<name>A0A4Y2KB00_ARAVE</name>
<evidence type="ECO:0000313" key="2">
    <source>
        <dbReference type="EMBL" id="GBM98482.1"/>
    </source>
</evidence>
<evidence type="ECO:0000313" key="3">
    <source>
        <dbReference type="Proteomes" id="UP000499080"/>
    </source>
</evidence>
<dbReference type="Proteomes" id="UP000499080">
    <property type="component" value="Unassembled WGS sequence"/>
</dbReference>
<feature type="region of interest" description="Disordered" evidence="1">
    <location>
        <begin position="38"/>
        <end position="96"/>
    </location>
</feature>
<dbReference type="EMBL" id="BGPR01004326">
    <property type="protein sequence ID" value="GBM98482.1"/>
    <property type="molecule type" value="Genomic_DNA"/>
</dbReference>
<reference evidence="2 3" key="1">
    <citation type="journal article" date="2019" name="Sci. Rep.">
        <title>Orb-weaving spider Araneus ventricosus genome elucidates the spidroin gene catalogue.</title>
        <authorList>
            <person name="Kono N."/>
            <person name="Nakamura H."/>
            <person name="Ohtoshi R."/>
            <person name="Moran D.A.P."/>
            <person name="Shinohara A."/>
            <person name="Yoshida Y."/>
            <person name="Fujiwara M."/>
            <person name="Mori M."/>
            <person name="Tomita M."/>
            <person name="Arakawa K."/>
        </authorList>
    </citation>
    <scope>NUCLEOTIDE SEQUENCE [LARGE SCALE GENOMIC DNA]</scope>
</reference>
<gene>
    <name evidence="2" type="ORF">AVEN_160154_1</name>
</gene>
<keyword evidence="3" id="KW-1185">Reference proteome</keyword>
<evidence type="ECO:0000256" key="1">
    <source>
        <dbReference type="SAM" id="MobiDB-lite"/>
    </source>
</evidence>
<accession>A0A4Y2KB00</accession>
<organism evidence="2 3">
    <name type="scientific">Araneus ventricosus</name>
    <name type="common">Orbweaver spider</name>
    <name type="synonym">Epeira ventricosa</name>
    <dbReference type="NCBI Taxonomy" id="182803"/>
    <lineage>
        <taxon>Eukaryota</taxon>
        <taxon>Metazoa</taxon>
        <taxon>Ecdysozoa</taxon>
        <taxon>Arthropoda</taxon>
        <taxon>Chelicerata</taxon>
        <taxon>Arachnida</taxon>
        <taxon>Araneae</taxon>
        <taxon>Araneomorphae</taxon>
        <taxon>Entelegynae</taxon>
        <taxon>Araneoidea</taxon>
        <taxon>Araneidae</taxon>
        <taxon>Araneus</taxon>
    </lineage>
</organism>
<feature type="compositionally biased region" description="Polar residues" evidence="1">
    <location>
        <begin position="41"/>
        <end position="53"/>
    </location>
</feature>
<dbReference type="AlphaFoldDB" id="A0A4Y2KB00"/>
<proteinExistence type="predicted"/>
<feature type="compositionally biased region" description="Low complexity" evidence="1">
    <location>
        <begin position="54"/>
        <end position="72"/>
    </location>
</feature>
<comment type="caution">
    <text evidence="2">The sequence shown here is derived from an EMBL/GenBank/DDBJ whole genome shotgun (WGS) entry which is preliminary data.</text>
</comment>